<dbReference type="InterPro" id="IPR035097">
    <property type="entry name" value="M29_N-terminal"/>
</dbReference>
<organism evidence="10 11">
    <name type="scientific">Christensenella hongkongensis</name>
    <dbReference type="NCBI Taxonomy" id="270498"/>
    <lineage>
        <taxon>Bacteria</taxon>
        <taxon>Bacillati</taxon>
        <taxon>Bacillota</taxon>
        <taxon>Clostridia</taxon>
        <taxon>Christensenellales</taxon>
        <taxon>Christensenellaceae</taxon>
        <taxon>Christensenella</taxon>
    </lineage>
</organism>
<comment type="similarity">
    <text evidence="4">Belongs to the peptidase M29 family.</text>
</comment>
<keyword evidence="5 10" id="KW-0031">Aminopeptidase</keyword>
<evidence type="ECO:0000256" key="3">
    <source>
        <dbReference type="ARBA" id="ARBA00001947"/>
    </source>
</evidence>
<evidence type="ECO:0000256" key="5">
    <source>
        <dbReference type="ARBA" id="ARBA00022438"/>
    </source>
</evidence>
<protein>
    <submittedName>
        <fullName evidence="10">Aminopeptidase</fullName>
    </submittedName>
</protein>
<keyword evidence="6" id="KW-0645">Protease</keyword>
<reference evidence="10 11" key="1">
    <citation type="submission" date="2015-04" db="EMBL/GenBank/DDBJ databases">
        <title>Draft genome sequence of bacteremic isolate Catabacter hongkongensis type strain HKU16T.</title>
        <authorList>
            <person name="Lau S.K."/>
            <person name="Teng J.L."/>
            <person name="Huang Y."/>
            <person name="Curreem S.O."/>
            <person name="Tsui S.K."/>
            <person name="Woo P.C."/>
        </authorList>
    </citation>
    <scope>NUCLEOTIDE SEQUENCE [LARGE SCALE GENOMIC DNA]</scope>
    <source>
        <strain evidence="10 11">HKU16</strain>
    </source>
</reference>
<evidence type="ECO:0000313" key="10">
    <source>
        <dbReference type="EMBL" id="KKI50382.1"/>
    </source>
</evidence>
<comment type="cofactor">
    <cofactor evidence="1">
        <name>Co(2+)</name>
        <dbReference type="ChEBI" id="CHEBI:48828"/>
    </cofactor>
</comment>
<dbReference type="GO" id="GO:0008237">
    <property type="term" value="F:metallopeptidase activity"/>
    <property type="evidence" value="ECO:0007669"/>
    <property type="project" value="UniProtKB-KW"/>
</dbReference>
<dbReference type="PANTHER" id="PTHR34448">
    <property type="entry name" value="AMINOPEPTIDASE"/>
    <property type="match status" value="1"/>
</dbReference>
<dbReference type="STRING" id="270498.CHK_2445"/>
<accession>A0A0M2NIW7</accession>
<dbReference type="SUPFAM" id="SSF144052">
    <property type="entry name" value="Thermophilic metalloprotease-like"/>
    <property type="match status" value="1"/>
</dbReference>
<evidence type="ECO:0000256" key="4">
    <source>
        <dbReference type="ARBA" id="ARBA00008236"/>
    </source>
</evidence>
<evidence type="ECO:0000256" key="6">
    <source>
        <dbReference type="ARBA" id="ARBA00022670"/>
    </source>
</evidence>
<keyword evidence="9" id="KW-0482">Metalloprotease</keyword>
<dbReference type="Gene3D" id="3.40.1830.10">
    <property type="entry name" value="Thermophilic metalloprotease (M29)"/>
    <property type="match status" value="1"/>
</dbReference>
<evidence type="ECO:0000256" key="1">
    <source>
        <dbReference type="ARBA" id="ARBA00001941"/>
    </source>
</evidence>
<name>A0A0M2NIW7_9FIRM</name>
<dbReference type="GO" id="GO:0006508">
    <property type="term" value="P:proteolysis"/>
    <property type="evidence" value="ECO:0007669"/>
    <property type="project" value="UniProtKB-KW"/>
</dbReference>
<proteinExistence type="inferred from homology"/>
<sequence length="391" mass="44298">MWYNNKVRKITTEETGVNRKMVDERIKKLCHTLVNYSCGVKKGDKVLIDVSGCDDALTEQLVKEVYAAGGYPYYDTPHTHVQRQWLMQATKEQIEDITKWASARMKEMQAYIAFRGGDNATELADVPADKMELYQSIYSKQVHHELRVKNTNWVILRYPTPSMAQQAGMSTEGFEQFYFDVCNLDYQKMSNAMDPLLNLMKKTDRVHIKGPGTDLSFSIKDIGAVKCDGHMNVPDGEVYSAPVKDSVNGRITYNTPSFNQGFKYENVSLLFKDGKIIEATSNDTKRINQIFDTDEGARYVGEFSLGVNPYINHSMGDILFDEKIAGSMHFTPGSCYDDAYNGNESAVHWDLVLVQTPEMGGGEIWFDDVLIRKDGMFVVDELKGLNPENLK</sequence>
<dbReference type="AlphaFoldDB" id="A0A0M2NIW7"/>
<dbReference type="GO" id="GO:0004177">
    <property type="term" value="F:aminopeptidase activity"/>
    <property type="evidence" value="ECO:0007669"/>
    <property type="project" value="UniProtKB-KW"/>
</dbReference>
<dbReference type="PATRIC" id="fig|270498.16.peg.2194"/>
<evidence type="ECO:0000256" key="8">
    <source>
        <dbReference type="ARBA" id="ARBA00022801"/>
    </source>
</evidence>
<gene>
    <name evidence="10" type="ORF">CHK_2445</name>
</gene>
<dbReference type="Proteomes" id="UP000034076">
    <property type="component" value="Unassembled WGS sequence"/>
</dbReference>
<keyword evidence="7" id="KW-0479">Metal-binding</keyword>
<dbReference type="GO" id="GO:0046872">
    <property type="term" value="F:metal ion binding"/>
    <property type="evidence" value="ECO:0007669"/>
    <property type="project" value="UniProtKB-KW"/>
</dbReference>
<comment type="cofactor">
    <cofactor evidence="3">
        <name>Zn(2+)</name>
        <dbReference type="ChEBI" id="CHEBI:29105"/>
    </cofactor>
</comment>
<dbReference type="InterPro" id="IPR052170">
    <property type="entry name" value="M29_Exopeptidase"/>
</dbReference>
<evidence type="ECO:0000313" key="11">
    <source>
        <dbReference type="Proteomes" id="UP000034076"/>
    </source>
</evidence>
<dbReference type="Pfam" id="PF02073">
    <property type="entry name" value="Peptidase_M29"/>
    <property type="match status" value="1"/>
</dbReference>
<dbReference type="PANTHER" id="PTHR34448:SF1">
    <property type="entry name" value="BLL6088 PROTEIN"/>
    <property type="match status" value="1"/>
</dbReference>
<comment type="caution">
    <text evidence="10">The sequence shown here is derived from an EMBL/GenBank/DDBJ whole genome shotgun (WGS) entry which is preliminary data.</text>
</comment>
<evidence type="ECO:0000256" key="7">
    <source>
        <dbReference type="ARBA" id="ARBA00022723"/>
    </source>
</evidence>
<keyword evidence="8" id="KW-0378">Hydrolase</keyword>
<dbReference type="EMBL" id="LAYJ01000112">
    <property type="protein sequence ID" value="KKI50382.1"/>
    <property type="molecule type" value="Genomic_DNA"/>
</dbReference>
<evidence type="ECO:0000256" key="9">
    <source>
        <dbReference type="ARBA" id="ARBA00023049"/>
    </source>
</evidence>
<keyword evidence="11" id="KW-1185">Reference proteome</keyword>
<dbReference type="InterPro" id="IPR000787">
    <property type="entry name" value="Peptidase_M29"/>
</dbReference>
<evidence type="ECO:0000256" key="2">
    <source>
        <dbReference type="ARBA" id="ARBA00001946"/>
    </source>
</evidence>
<comment type="cofactor">
    <cofactor evidence="2">
        <name>Mg(2+)</name>
        <dbReference type="ChEBI" id="CHEBI:18420"/>
    </cofactor>
</comment>